<dbReference type="EMBL" id="AAWL01000001">
    <property type="protein sequence ID" value="EAX48796.1"/>
    <property type="molecule type" value="Genomic_DNA"/>
</dbReference>
<organism evidence="2 3">
    <name type="scientific">Thermosinus carboxydivorans Nor1</name>
    <dbReference type="NCBI Taxonomy" id="401526"/>
    <lineage>
        <taxon>Bacteria</taxon>
        <taxon>Bacillati</taxon>
        <taxon>Bacillota</taxon>
        <taxon>Negativicutes</taxon>
        <taxon>Selenomonadales</taxon>
        <taxon>Sporomusaceae</taxon>
        <taxon>Thermosinus</taxon>
    </lineage>
</organism>
<accession>A1HLU2</accession>
<dbReference type="OrthoDB" id="5422931at2"/>
<name>A1HLU2_9FIRM</name>
<evidence type="ECO:0000313" key="2">
    <source>
        <dbReference type="EMBL" id="EAX48796.1"/>
    </source>
</evidence>
<keyword evidence="3" id="KW-1185">Reference proteome</keyword>
<sequence length="130" mass="14905">MAIKKTLLEAEINDAFIKFQRSLIGRGPTEAKTYIIDDMVLIRLKGVLTIEETHLVKTEKGRQIVKQMRQILRETFSEDAENLVARLTGCRVVSSHSDISTKTGERVEIYILDTNLEKQLRDEEKTKVDT</sequence>
<feature type="domain" description="Na+-translocating membrane potential-generating system MpsC" evidence="1">
    <location>
        <begin position="5"/>
        <end position="113"/>
    </location>
</feature>
<gene>
    <name evidence="2" type="ORF">TcarDRAFT_2485</name>
</gene>
<dbReference type="RefSeq" id="WP_007288003.1">
    <property type="nucleotide sequence ID" value="NZ_AAWL01000001.1"/>
</dbReference>
<dbReference type="eggNOG" id="COG5609">
    <property type="taxonomic scope" value="Bacteria"/>
</dbReference>
<proteinExistence type="predicted"/>
<dbReference type="AlphaFoldDB" id="A1HLU2"/>
<comment type="caution">
    <text evidence="2">The sequence shown here is derived from an EMBL/GenBank/DDBJ whole genome shotgun (WGS) entry which is preliminary data.</text>
</comment>
<dbReference type="Proteomes" id="UP000005139">
    <property type="component" value="Unassembled WGS sequence"/>
</dbReference>
<protein>
    <recommendedName>
        <fullName evidence="1">Na+-translocating membrane potential-generating system MpsC domain-containing protein</fullName>
    </recommendedName>
</protein>
<evidence type="ECO:0000259" key="1">
    <source>
        <dbReference type="Pfam" id="PF10057"/>
    </source>
</evidence>
<reference evidence="2 3" key="1">
    <citation type="submission" date="2007-01" db="EMBL/GenBank/DDBJ databases">
        <title>Annotation of the draft genome assembly of Thermosinus carboxydivorans Nor1.</title>
        <authorList>
            <consortium name="US DOE Joint Genome Institute (JGI-ORNL)"/>
            <person name="Larimer F."/>
            <person name="Land M."/>
            <person name="Hauser L."/>
        </authorList>
    </citation>
    <scope>NUCLEOTIDE SEQUENCE [LARGE SCALE GENOMIC DNA]</scope>
    <source>
        <strain evidence="2 3">Nor1</strain>
    </source>
</reference>
<evidence type="ECO:0000313" key="3">
    <source>
        <dbReference type="Proteomes" id="UP000005139"/>
    </source>
</evidence>
<dbReference type="InterPro" id="IPR018745">
    <property type="entry name" value="MpsC"/>
</dbReference>
<reference evidence="2 3" key="2">
    <citation type="submission" date="2007-01" db="EMBL/GenBank/DDBJ databases">
        <title>Sequencing of the draft genome and assembly of Thermosinus carboxydivorans Nor1.</title>
        <authorList>
            <consortium name="US DOE Joint Genome Institute (JGI-PGF)"/>
            <person name="Copeland A."/>
            <person name="Lucas S."/>
            <person name="Lapidus A."/>
            <person name="Barry K."/>
            <person name="Glavina del Rio T."/>
            <person name="Dalin E."/>
            <person name="Tice H."/>
            <person name="Bruce D."/>
            <person name="Pitluck S."/>
            <person name="Richardson P."/>
        </authorList>
    </citation>
    <scope>NUCLEOTIDE SEQUENCE [LARGE SCALE GENOMIC DNA]</scope>
    <source>
        <strain evidence="2 3">Nor1</strain>
    </source>
</reference>
<dbReference type="Pfam" id="PF10057">
    <property type="entry name" value="MpsC"/>
    <property type="match status" value="1"/>
</dbReference>